<comment type="similarity">
    <text evidence="1">Belongs to the LysR transcriptional regulatory family.</text>
</comment>
<evidence type="ECO:0000313" key="8">
    <source>
        <dbReference type="Proteomes" id="UP000256269"/>
    </source>
</evidence>
<dbReference type="Gene3D" id="1.10.10.10">
    <property type="entry name" value="Winged helix-like DNA-binding domain superfamily/Winged helix DNA-binding domain"/>
    <property type="match status" value="1"/>
</dbReference>
<dbReference type="Pfam" id="PF03466">
    <property type="entry name" value="LysR_substrate"/>
    <property type="match status" value="1"/>
</dbReference>
<dbReference type="InterPro" id="IPR000847">
    <property type="entry name" value="LysR_HTH_N"/>
</dbReference>
<feature type="domain" description="HTH lysR-type" evidence="6">
    <location>
        <begin position="7"/>
        <end position="64"/>
    </location>
</feature>
<dbReference type="SUPFAM" id="SSF53850">
    <property type="entry name" value="Periplasmic binding protein-like II"/>
    <property type="match status" value="1"/>
</dbReference>
<dbReference type="Gene3D" id="3.40.190.10">
    <property type="entry name" value="Periplasmic binding protein-like II"/>
    <property type="match status" value="2"/>
</dbReference>
<dbReference type="PANTHER" id="PTHR30346:SF29">
    <property type="entry name" value="LYSR SUBSTRATE-BINDING"/>
    <property type="match status" value="1"/>
</dbReference>
<dbReference type="InterPro" id="IPR036388">
    <property type="entry name" value="WH-like_DNA-bd_sf"/>
</dbReference>
<reference evidence="7 8" key="1">
    <citation type="submission" date="2018-08" db="EMBL/GenBank/DDBJ databases">
        <title>Genomic Encyclopedia of Archaeal and Bacterial Type Strains, Phase II (KMG-II): from individual species to whole genera.</title>
        <authorList>
            <person name="Goeker M."/>
        </authorList>
    </citation>
    <scope>NUCLEOTIDE SEQUENCE [LARGE SCALE GENOMIC DNA]</scope>
    <source>
        <strain evidence="7 8">DSM 45791</strain>
    </source>
</reference>
<sequence>MPDAHELSSGLLRVFVEVARLGSFTAAGSRLGYTQSAISRQISALEDEAGTPLFDRLPRGVRPTEPGRRLLAHAEAVLDRLEAARRELADLRELATGRLRVGAFATADASLVPKAIAAFRAAHPAVTVTLTEGYTPGLARQLREGALDVAVISGESPFEGLDLRKICDDTMLVALPAGHRLARRRRLRLVDLADEEWIAGSDRPEDTLMSSCLAHGFRPRIGFVARDWLAKQGFVVAGVGITLIPSIAAESVRPDISLVPLHPDEVPVRGVYAATPAGVALSPATRAFLAIVND</sequence>
<accession>A0A3E0HQ42</accession>
<comment type="caution">
    <text evidence="7">The sequence shown here is derived from an EMBL/GenBank/DDBJ whole genome shotgun (WGS) entry which is preliminary data.</text>
</comment>
<gene>
    <name evidence="7" type="ORF">BCF44_105403</name>
</gene>
<dbReference type="PROSITE" id="PS50931">
    <property type="entry name" value="HTH_LYSR"/>
    <property type="match status" value="1"/>
</dbReference>
<dbReference type="AlphaFoldDB" id="A0A3E0HQ42"/>
<keyword evidence="8" id="KW-1185">Reference proteome</keyword>
<dbReference type="PRINTS" id="PR00039">
    <property type="entry name" value="HTHLYSR"/>
</dbReference>
<dbReference type="GO" id="GO:0032993">
    <property type="term" value="C:protein-DNA complex"/>
    <property type="evidence" value="ECO:0007669"/>
    <property type="project" value="TreeGrafter"/>
</dbReference>
<dbReference type="EMBL" id="QUNO01000005">
    <property type="protein sequence ID" value="REH48544.1"/>
    <property type="molecule type" value="Genomic_DNA"/>
</dbReference>
<keyword evidence="3 7" id="KW-0238">DNA-binding</keyword>
<dbReference type="Pfam" id="PF00126">
    <property type="entry name" value="HTH_1"/>
    <property type="match status" value="1"/>
</dbReference>
<dbReference type="InterPro" id="IPR036390">
    <property type="entry name" value="WH_DNA-bd_sf"/>
</dbReference>
<dbReference type="Proteomes" id="UP000256269">
    <property type="component" value="Unassembled WGS sequence"/>
</dbReference>
<evidence type="ECO:0000256" key="3">
    <source>
        <dbReference type="ARBA" id="ARBA00023125"/>
    </source>
</evidence>
<dbReference type="PANTHER" id="PTHR30346">
    <property type="entry name" value="TRANSCRIPTIONAL DUAL REGULATOR HCAR-RELATED"/>
    <property type="match status" value="1"/>
</dbReference>
<keyword evidence="2" id="KW-0805">Transcription regulation</keyword>
<dbReference type="RefSeq" id="WP_211353052.1">
    <property type="nucleotide sequence ID" value="NZ_CP144375.1"/>
</dbReference>
<name>A0A3E0HQ42_9PSEU</name>
<keyword evidence="4" id="KW-0804">Transcription</keyword>
<evidence type="ECO:0000256" key="4">
    <source>
        <dbReference type="ARBA" id="ARBA00023163"/>
    </source>
</evidence>
<feature type="coiled-coil region" evidence="5">
    <location>
        <begin position="71"/>
        <end position="98"/>
    </location>
</feature>
<evidence type="ECO:0000256" key="2">
    <source>
        <dbReference type="ARBA" id="ARBA00023015"/>
    </source>
</evidence>
<evidence type="ECO:0000256" key="5">
    <source>
        <dbReference type="SAM" id="Coils"/>
    </source>
</evidence>
<evidence type="ECO:0000256" key="1">
    <source>
        <dbReference type="ARBA" id="ARBA00009437"/>
    </source>
</evidence>
<protein>
    <submittedName>
        <fullName evidence="7">DNA-binding transcriptional LysR family regulator</fullName>
    </submittedName>
</protein>
<dbReference type="InterPro" id="IPR005119">
    <property type="entry name" value="LysR_subst-bd"/>
</dbReference>
<dbReference type="GO" id="GO:0003677">
    <property type="term" value="F:DNA binding"/>
    <property type="evidence" value="ECO:0007669"/>
    <property type="project" value="UniProtKB-KW"/>
</dbReference>
<dbReference type="FunFam" id="1.10.10.10:FF:000001">
    <property type="entry name" value="LysR family transcriptional regulator"/>
    <property type="match status" value="1"/>
</dbReference>
<evidence type="ECO:0000313" key="7">
    <source>
        <dbReference type="EMBL" id="REH48544.1"/>
    </source>
</evidence>
<proteinExistence type="inferred from homology"/>
<dbReference type="SUPFAM" id="SSF46785">
    <property type="entry name" value="Winged helix' DNA-binding domain"/>
    <property type="match status" value="1"/>
</dbReference>
<keyword evidence="5" id="KW-0175">Coiled coil</keyword>
<organism evidence="7 8">
    <name type="scientific">Kutzneria buriramensis</name>
    <dbReference type="NCBI Taxonomy" id="1045776"/>
    <lineage>
        <taxon>Bacteria</taxon>
        <taxon>Bacillati</taxon>
        <taxon>Actinomycetota</taxon>
        <taxon>Actinomycetes</taxon>
        <taxon>Pseudonocardiales</taxon>
        <taxon>Pseudonocardiaceae</taxon>
        <taxon>Kutzneria</taxon>
    </lineage>
</organism>
<evidence type="ECO:0000259" key="6">
    <source>
        <dbReference type="PROSITE" id="PS50931"/>
    </source>
</evidence>
<dbReference type="CDD" id="cd08423">
    <property type="entry name" value="PBP2_LTTR_like_6"/>
    <property type="match status" value="1"/>
</dbReference>
<dbReference type="GO" id="GO:0003700">
    <property type="term" value="F:DNA-binding transcription factor activity"/>
    <property type="evidence" value="ECO:0007669"/>
    <property type="project" value="InterPro"/>
</dbReference>